<dbReference type="Gene3D" id="2.60.20.10">
    <property type="entry name" value="Crystallins"/>
    <property type="match status" value="1"/>
</dbReference>
<protein>
    <recommendedName>
        <fullName evidence="3">Beta/gamma crystallin 'Greek key' domain-containing protein</fullName>
    </recommendedName>
</protein>
<organism evidence="1 2">
    <name type="scientific">Nostoc punctiforme NIES-2108</name>
    <dbReference type="NCBI Taxonomy" id="1356359"/>
    <lineage>
        <taxon>Bacteria</taxon>
        <taxon>Bacillati</taxon>
        <taxon>Cyanobacteriota</taxon>
        <taxon>Cyanophyceae</taxon>
        <taxon>Nostocales</taxon>
        <taxon>Nostocaceae</taxon>
        <taxon>Nostoc</taxon>
    </lineage>
</organism>
<reference evidence="1 2" key="1">
    <citation type="submission" date="2016-04" db="EMBL/GenBank/DDBJ databases">
        <authorList>
            <person name="Evans L.H."/>
            <person name="Alamgir A."/>
            <person name="Owens N."/>
            <person name="Weber N.D."/>
            <person name="Virtaneva K."/>
            <person name="Barbian K."/>
            <person name="Babar A."/>
            <person name="Rosenke K."/>
        </authorList>
    </citation>
    <scope>NUCLEOTIDE SEQUENCE [LARGE SCALE GENOMIC DNA]</scope>
    <source>
        <strain evidence="1">NIES-2108</strain>
    </source>
</reference>
<dbReference type="AlphaFoldDB" id="A0A367RQM2"/>
<dbReference type="Proteomes" id="UP000252085">
    <property type="component" value="Unassembled WGS sequence"/>
</dbReference>
<evidence type="ECO:0000313" key="2">
    <source>
        <dbReference type="Proteomes" id="UP000252085"/>
    </source>
</evidence>
<evidence type="ECO:0000313" key="1">
    <source>
        <dbReference type="EMBL" id="RCJ38867.1"/>
    </source>
</evidence>
<proteinExistence type="predicted"/>
<name>A0A367RQM2_NOSPU</name>
<accession>A0A367RQM2</accession>
<comment type="caution">
    <text evidence="1">The sequence shown here is derived from an EMBL/GenBank/DDBJ whole genome shotgun (WGS) entry which is preliminary data.</text>
</comment>
<dbReference type="EMBL" id="LXQE01000107">
    <property type="protein sequence ID" value="RCJ38867.1"/>
    <property type="molecule type" value="Genomic_DNA"/>
</dbReference>
<gene>
    <name evidence="1" type="ORF">A6769_07455</name>
</gene>
<sequence length="119" mass="13263">MSNINKHGVDMNNKQIKDLYSIEAVQDLDHEAAATISGGSLDLSNLKDGKGKRLDNIGNPRLDLYNFNNKASWYEVTGKRDWIAYTGVKFTGKSRRLKAGTKGNFTDPFNNDIESVRPA</sequence>
<evidence type="ECO:0008006" key="3">
    <source>
        <dbReference type="Google" id="ProtNLM"/>
    </source>
</evidence>